<dbReference type="RefSeq" id="XP_025347245.1">
    <property type="nucleotide sequence ID" value="XM_025489805.1"/>
</dbReference>
<dbReference type="PANTHER" id="PTHR43283:SF3">
    <property type="entry name" value="BETA-LACTAMASE FAMILY PROTEIN (AFU_ORTHOLOGUE AFUA_5G07500)"/>
    <property type="match status" value="1"/>
</dbReference>
<dbReference type="Pfam" id="PF00144">
    <property type="entry name" value="Beta-lactamase"/>
    <property type="match status" value="1"/>
</dbReference>
<feature type="domain" description="Beta-lactamase-related" evidence="1">
    <location>
        <begin position="13"/>
        <end position="411"/>
    </location>
</feature>
<accession>A0A316UAM6</accession>
<evidence type="ECO:0000259" key="1">
    <source>
        <dbReference type="Pfam" id="PF00144"/>
    </source>
</evidence>
<dbReference type="EMBL" id="KZ819329">
    <property type="protein sequence ID" value="PWN20085.1"/>
    <property type="molecule type" value="Genomic_DNA"/>
</dbReference>
<evidence type="ECO:0000313" key="2">
    <source>
        <dbReference type="EMBL" id="PWN20085.1"/>
    </source>
</evidence>
<dbReference type="OrthoDB" id="428260at2759"/>
<dbReference type="Proteomes" id="UP000245942">
    <property type="component" value="Unassembled WGS sequence"/>
</dbReference>
<evidence type="ECO:0000313" key="3">
    <source>
        <dbReference type="Proteomes" id="UP000245942"/>
    </source>
</evidence>
<dbReference type="InterPro" id="IPR050789">
    <property type="entry name" value="Diverse_Enzym_Activities"/>
</dbReference>
<dbReference type="GeneID" id="37011539"/>
<dbReference type="Gene3D" id="3.40.710.10">
    <property type="entry name" value="DD-peptidase/beta-lactamase superfamily"/>
    <property type="match status" value="1"/>
</dbReference>
<dbReference type="AlphaFoldDB" id="A0A316UAM6"/>
<dbReference type="PANTHER" id="PTHR43283">
    <property type="entry name" value="BETA-LACTAMASE-RELATED"/>
    <property type="match status" value="1"/>
</dbReference>
<dbReference type="STRING" id="1684307.A0A316UAM6"/>
<proteinExistence type="predicted"/>
<dbReference type="InterPro" id="IPR001466">
    <property type="entry name" value="Beta-lactam-related"/>
</dbReference>
<dbReference type="SUPFAM" id="SSF56601">
    <property type="entry name" value="beta-lactamase/transpeptidase-like"/>
    <property type="match status" value="1"/>
</dbReference>
<sequence length="447" mass="48795">MPPFDAKALHSRFQKAIDDGVAPGVQYTVFDRDSTLLSDAIGYARVSATGEKEVKMTTNTFCWLASCSKLSISLIVLHVLERGLAKDGSSLADLDSSLALLRVLPEFDPKSDTYVSKILTGWGSIDPATGKLTPQLTPRKTIPTIRQMLLHTAGLAYQWSSSNGLQKWYAPSPGEGVPQADMPYVKGDIADLNAPSVREAGEDWEYSPSLDWMAIWLQRVTGKSCRQLHREILFEPLGIVDKIDTYVDDRPDEEKAAIHVRNPEGKLVSIPFAVWSCPDLPPKGKFNFGTAMLHGSHQALAATFQACMRRDERILSASTWALALADHPGSVKASLPSPLLESMIPAVVTSMKELNPGSTNVPSLLSTFRNCTTTTSGKPAGSQTWLGLANSYFAFNEEANIGYAYGCSTFPCASEEFVRLREDVERIVFGQGKGQGKAQMNGCRVQE</sequence>
<organism evidence="2 3">
    <name type="scientific">Pseudomicrostroma glucosiphilum</name>
    <dbReference type="NCBI Taxonomy" id="1684307"/>
    <lineage>
        <taxon>Eukaryota</taxon>
        <taxon>Fungi</taxon>
        <taxon>Dikarya</taxon>
        <taxon>Basidiomycota</taxon>
        <taxon>Ustilaginomycotina</taxon>
        <taxon>Exobasidiomycetes</taxon>
        <taxon>Microstromatales</taxon>
        <taxon>Microstromatales incertae sedis</taxon>
        <taxon>Pseudomicrostroma</taxon>
    </lineage>
</organism>
<name>A0A316UAM6_9BASI</name>
<protein>
    <submittedName>
        <fullName evidence="2">Beta-lactamase/transpeptidase-like protein</fullName>
    </submittedName>
</protein>
<gene>
    <name evidence="2" type="ORF">BCV69DRAFT_218670</name>
</gene>
<keyword evidence="3" id="KW-1185">Reference proteome</keyword>
<dbReference type="InterPro" id="IPR012338">
    <property type="entry name" value="Beta-lactam/transpept-like"/>
</dbReference>
<reference evidence="2 3" key="1">
    <citation type="journal article" date="2018" name="Mol. Biol. Evol.">
        <title>Broad Genomic Sampling Reveals a Smut Pathogenic Ancestry of the Fungal Clade Ustilaginomycotina.</title>
        <authorList>
            <person name="Kijpornyongpan T."/>
            <person name="Mondo S.J."/>
            <person name="Barry K."/>
            <person name="Sandor L."/>
            <person name="Lee J."/>
            <person name="Lipzen A."/>
            <person name="Pangilinan J."/>
            <person name="LaButti K."/>
            <person name="Hainaut M."/>
            <person name="Henrissat B."/>
            <person name="Grigoriev I.V."/>
            <person name="Spatafora J.W."/>
            <person name="Aime M.C."/>
        </authorList>
    </citation>
    <scope>NUCLEOTIDE SEQUENCE [LARGE SCALE GENOMIC DNA]</scope>
    <source>
        <strain evidence="2 3">MCA 4718</strain>
    </source>
</reference>